<name>A0A5B7BK75_DAVIN</name>
<proteinExistence type="predicted"/>
<dbReference type="InterPro" id="IPR012881">
    <property type="entry name" value="DUF1685"/>
</dbReference>
<protein>
    <recommendedName>
        <fullName evidence="3">DUF1685 family protein</fullName>
    </recommendedName>
</protein>
<accession>A0A5B7BK75</accession>
<gene>
    <name evidence="2" type="ORF">Din_037682</name>
</gene>
<dbReference type="EMBL" id="GHES01037682">
    <property type="protein sequence ID" value="MPA68241.1"/>
    <property type="molecule type" value="Transcribed_RNA"/>
</dbReference>
<feature type="region of interest" description="Disordered" evidence="1">
    <location>
        <begin position="175"/>
        <end position="195"/>
    </location>
</feature>
<feature type="region of interest" description="Disordered" evidence="1">
    <location>
        <begin position="24"/>
        <end position="58"/>
    </location>
</feature>
<dbReference type="PANTHER" id="PTHR33785:SF12">
    <property type="entry name" value="DUF1685 FAMILY PROTEIN"/>
    <property type="match status" value="1"/>
</dbReference>
<dbReference type="Pfam" id="PF07939">
    <property type="entry name" value="DUF1685"/>
    <property type="match status" value="1"/>
</dbReference>
<dbReference type="AlphaFoldDB" id="A0A5B7BK75"/>
<feature type="compositionally biased region" description="Polar residues" evidence="1">
    <location>
        <begin position="24"/>
        <end position="34"/>
    </location>
</feature>
<sequence>MDPEEVMNLFDSCWFTLEIFNKQPSTSNSSIPETNPDHQNQENSPKPKSSSLPTIHIRSRSEQLISKASFNTDSFSPNSVLFTPHLQTILSGKVATQEEYPITQQHKEEEEEEEEEPKKISLIRVMRRKAKKGVSKSLSDLEFEELKGFMDMGFVFSEEDKDSSLVEMIPGLQRLGKERDGEEQESSSVVESSVPRPYLSEAWEVWDRRQGENPLMNWRIPSSSNKIDMEDSLKCWAHTVASNSR</sequence>
<evidence type="ECO:0000256" key="1">
    <source>
        <dbReference type="SAM" id="MobiDB-lite"/>
    </source>
</evidence>
<evidence type="ECO:0000313" key="2">
    <source>
        <dbReference type="EMBL" id="MPA68241.1"/>
    </source>
</evidence>
<reference evidence="2" key="1">
    <citation type="submission" date="2019-08" db="EMBL/GenBank/DDBJ databases">
        <title>Reference gene set and small RNA set construction with multiple tissues from Davidia involucrata Baill.</title>
        <authorList>
            <person name="Yang H."/>
            <person name="Zhou C."/>
            <person name="Li G."/>
            <person name="Wang J."/>
            <person name="Gao P."/>
            <person name="Wang M."/>
            <person name="Wang R."/>
            <person name="Zhao Y."/>
        </authorList>
    </citation>
    <scope>NUCLEOTIDE SEQUENCE</scope>
    <source>
        <tissue evidence="2">Mixed with DoveR01_LX</tissue>
    </source>
</reference>
<organism evidence="2">
    <name type="scientific">Davidia involucrata</name>
    <name type="common">Dove tree</name>
    <dbReference type="NCBI Taxonomy" id="16924"/>
    <lineage>
        <taxon>Eukaryota</taxon>
        <taxon>Viridiplantae</taxon>
        <taxon>Streptophyta</taxon>
        <taxon>Embryophyta</taxon>
        <taxon>Tracheophyta</taxon>
        <taxon>Spermatophyta</taxon>
        <taxon>Magnoliopsida</taxon>
        <taxon>eudicotyledons</taxon>
        <taxon>Gunneridae</taxon>
        <taxon>Pentapetalae</taxon>
        <taxon>asterids</taxon>
        <taxon>Cornales</taxon>
        <taxon>Nyssaceae</taxon>
        <taxon>Davidia</taxon>
    </lineage>
</organism>
<feature type="compositionally biased region" description="Polar residues" evidence="1">
    <location>
        <begin position="41"/>
        <end position="53"/>
    </location>
</feature>
<dbReference type="PANTHER" id="PTHR33785">
    <property type="entry name" value="OS06G0550800 PROTEIN"/>
    <property type="match status" value="1"/>
</dbReference>
<evidence type="ECO:0008006" key="3">
    <source>
        <dbReference type="Google" id="ProtNLM"/>
    </source>
</evidence>